<comment type="caution">
    <text evidence="1">The sequence shown here is derived from an EMBL/GenBank/DDBJ whole genome shotgun (WGS) entry which is preliminary data.</text>
</comment>
<gene>
    <name evidence="1" type="ORF">HNO88_002495</name>
</gene>
<dbReference type="GO" id="GO:0016740">
    <property type="term" value="F:transferase activity"/>
    <property type="evidence" value="ECO:0007669"/>
    <property type="project" value="UniProtKB-KW"/>
</dbReference>
<dbReference type="AlphaFoldDB" id="A0A7W7KAF7"/>
<dbReference type="InterPro" id="IPR014729">
    <property type="entry name" value="Rossmann-like_a/b/a_fold"/>
</dbReference>
<name>A0A7W7KAF7_9SPHN</name>
<dbReference type="Gene3D" id="3.40.50.620">
    <property type="entry name" value="HUPs"/>
    <property type="match status" value="1"/>
</dbReference>
<reference evidence="1 2" key="1">
    <citation type="submission" date="2020-08" db="EMBL/GenBank/DDBJ databases">
        <title>Functional genomics of gut bacteria from endangered species of beetles.</title>
        <authorList>
            <person name="Carlos-Shanley C."/>
        </authorList>
    </citation>
    <scope>NUCLEOTIDE SEQUENCE [LARGE SCALE GENOMIC DNA]</scope>
    <source>
        <strain evidence="1 2">S00245</strain>
    </source>
</reference>
<evidence type="ECO:0000313" key="1">
    <source>
        <dbReference type="EMBL" id="MBB4859166.1"/>
    </source>
</evidence>
<organism evidence="1 2">
    <name type="scientific">Novosphingobium chloroacetimidivorans</name>
    <dbReference type="NCBI Taxonomy" id="1428314"/>
    <lineage>
        <taxon>Bacteria</taxon>
        <taxon>Pseudomonadati</taxon>
        <taxon>Pseudomonadota</taxon>
        <taxon>Alphaproteobacteria</taxon>
        <taxon>Sphingomonadales</taxon>
        <taxon>Sphingomonadaceae</taxon>
        <taxon>Novosphingobium</taxon>
    </lineage>
</organism>
<sequence>MPIPSSGLSAETTSRARCARPPVVLSYGVGVDSTALLIELVSRGEAPDLVLTADPGAEKPETYAYLDMMRVWMAERGIRHEVVRYVTKRFKNYPPYQDLAGSLLTNGCLPSVAFGRSSCSLKYKVAPQDAFLRTWSPALAAWGRGQKVVRLIGYDFSARDTQRYRHAATIEDPLYDNQYPLRDWRWDRDACTNRIIAEGLPVPPKSSCVFCLAMKEDEVRALPPYWLRMIVLIEARAAPRLRKVEGLWRRSTRSRPGRMTDFIRAERLLDETEIDEIIRSAPTELVRYQDAAANHPIEIRPTLATWLTRFHTRFEDPAPCL</sequence>
<dbReference type="RefSeq" id="WP_184245541.1">
    <property type="nucleotide sequence ID" value="NZ_JACHLR010000010.1"/>
</dbReference>
<accession>A0A7W7KAF7</accession>
<proteinExistence type="predicted"/>
<keyword evidence="2" id="KW-1185">Reference proteome</keyword>
<evidence type="ECO:0000313" key="2">
    <source>
        <dbReference type="Proteomes" id="UP000555448"/>
    </source>
</evidence>
<protein>
    <submittedName>
        <fullName evidence="1">3'-phosphoadenosine 5'-phosphosulfate sulfotransferase (PAPS reductase)/FAD synthetase</fullName>
    </submittedName>
</protein>
<dbReference type="SUPFAM" id="SSF52402">
    <property type="entry name" value="Adenine nucleotide alpha hydrolases-like"/>
    <property type="match status" value="1"/>
</dbReference>
<dbReference type="EMBL" id="JACHLR010000010">
    <property type="protein sequence ID" value="MBB4859166.1"/>
    <property type="molecule type" value="Genomic_DNA"/>
</dbReference>
<keyword evidence="1" id="KW-0808">Transferase</keyword>
<dbReference type="Proteomes" id="UP000555448">
    <property type="component" value="Unassembled WGS sequence"/>
</dbReference>